<dbReference type="AlphaFoldDB" id="A0AA39PE73"/>
<keyword evidence="3" id="KW-1185">Reference proteome</keyword>
<evidence type="ECO:0000256" key="1">
    <source>
        <dbReference type="SAM" id="Phobius"/>
    </source>
</evidence>
<name>A0AA39PE73_9AGAR</name>
<comment type="caution">
    <text evidence="2">The sequence shown here is derived from an EMBL/GenBank/DDBJ whole genome shotgun (WGS) entry which is preliminary data.</text>
</comment>
<dbReference type="EMBL" id="JAUEPR010000007">
    <property type="protein sequence ID" value="KAK0482620.1"/>
    <property type="molecule type" value="Genomic_DNA"/>
</dbReference>
<accession>A0AA39PE73</accession>
<keyword evidence="1" id="KW-0472">Membrane</keyword>
<organism evidence="2 3">
    <name type="scientific">Armillaria novae-zelandiae</name>
    <dbReference type="NCBI Taxonomy" id="153914"/>
    <lineage>
        <taxon>Eukaryota</taxon>
        <taxon>Fungi</taxon>
        <taxon>Dikarya</taxon>
        <taxon>Basidiomycota</taxon>
        <taxon>Agaricomycotina</taxon>
        <taxon>Agaricomycetes</taxon>
        <taxon>Agaricomycetidae</taxon>
        <taxon>Agaricales</taxon>
        <taxon>Marasmiineae</taxon>
        <taxon>Physalacriaceae</taxon>
        <taxon>Armillaria</taxon>
    </lineage>
</organism>
<keyword evidence="1" id="KW-0812">Transmembrane</keyword>
<sequence length="255" mass="28793">MELNHDINLMELDPSAVQIVCGSTDLPVGPSILLKLLASNESDSQPHQVLEHANRIQSFRQLPSLGTPSSGPQIVISGLMKARNSSRSKASCRIQSRHTIPNTELQSYWVLDPELDHLRIQFLPQKSVQPVLHALFQRLVAYSKSMAIAYYKPKLTIEAACFRRRVDLKMSVILCLMYTCNADMSLVFFRLSMCFYTWYISTICRLLTNTRRMALADADMSFEVSCKRGTSTKQRPANEPSMVIHKLPSAEIDVT</sequence>
<protein>
    <submittedName>
        <fullName evidence="2">Uncharacterized protein</fullName>
    </submittedName>
</protein>
<keyword evidence="1" id="KW-1133">Transmembrane helix</keyword>
<dbReference type="Proteomes" id="UP001175227">
    <property type="component" value="Unassembled WGS sequence"/>
</dbReference>
<feature type="transmembrane region" description="Helical" evidence="1">
    <location>
        <begin position="172"/>
        <end position="199"/>
    </location>
</feature>
<evidence type="ECO:0000313" key="2">
    <source>
        <dbReference type="EMBL" id="KAK0482620.1"/>
    </source>
</evidence>
<reference evidence="2" key="1">
    <citation type="submission" date="2023-06" db="EMBL/GenBank/DDBJ databases">
        <authorList>
            <consortium name="Lawrence Berkeley National Laboratory"/>
            <person name="Ahrendt S."/>
            <person name="Sahu N."/>
            <person name="Indic B."/>
            <person name="Wong-Bajracharya J."/>
            <person name="Merenyi Z."/>
            <person name="Ke H.-M."/>
            <person name="Monk M."/>
            <person name="Kocsube S."/>
            <person name="Drula E."/>
            <person name="Lipzen A."/>
            <person name="Balint B."/>
            <person name="Henrissat B."/>
            <person name="Andreopoulos B."/>
            <person name="Martin F.M."/>
            <person name="Harder C.B."/>
            <person name="Rigling D."/>
            <person name="Ford K.L."/>
            <person name="Foster G.D."/>
            <person name="Pangilinan J."/>
            <person name="Papanicolaou A."/>
            <person name="Barry K."/>
            <person name="LaButti K."/>
            <person name="Viragh M."/>
            <person name="Koriabine M."/>
            <person name="Yan M."/>
            <person name="Riley R."/>
            <person name="Champramary S."/>
            <person name="Plett K.L."/>
            <person name="Tsai I.J."/>
            <person name="Slot J."/>
            <person name="Sipos G."/>
            <person name="Plett J."/>
            <person name="Nagy L.G."/>
            <person name="Grigoriev I.V."/>
        </authorList>
    </citation>
    <scope>NUCLEOTIDE SEQUENCE</scope>
    <source>
        <strain evidence="2">ICMP 16352</strain>
    </source>
</reference>
<evidence type="ECO:0000313" key="3">
    <source>
        <dbReference type="Proteomes" id="UP001175227"/>
    </source>
</evidence>
<gene>
    <name evidence="2" type="ORF">IW261DRAFT_1592341</name>
</gene>
<proteinExistence type="predicted"/>